<evidence type="ECO:0000256" key="4">
    <source>
        <dbReference type="ARBA" id="ARBA00022741"/>
    </source>
</evidence>
<dbReference type="InterPro" id="IPR017871">
    <property type="entry name" value="ABC_transporter-like_CS"/>
</dbReference>
<dbReference type="SUPFAM" id="SSF55021">
    <property type="entry name" value="ACT-like"/>
    <property type="match status" value="1"/>
</dbReference>
<dbReference type="PANTHER" id="PTHR43166">
    <property type="entry name" value="AMINO ACID IMPORT ATP-BINDING PROTEIN"/>
    <property type="match status" value="1"/>
</dbReference>
<keyword evidence="5 12" id="KW-0067">ATP-binding</keyword>
<organism evidence="12 13">
    <name type="scientific">Vagococcus bubulae</name>
    <dbReference type="NCBI Taxonomy" id="1977868"/>
    <lineage>
        <taxon>Bacteria</taxon>
        <taxon>Bacillati</taxon>
        <taxon>Bacillota</taxon>
        <taxon>Bacilli</taxon>
        <taxon>Lactobacillales</taxon>
        <taxon>Enterococcaceae</taxon>
        <taxon>Vagococcus</taxon>
    </lineage>
</organism>
<dbReference type="InterPro" id="IPR041701">
    <property type="entry name" value="MetN_ABC"/>
</dbReference>
<name>A0A429ZPC1_9ENTE</name>
<dbReference type="OrthoDB" id="9802264at2"/>
<comment type="catalytic activity">
    <reaction evidence="9">
        <text>ATP + H2O = ADP + phosphate + H(+)</text>
        <dbReference type="Rhea" id="RHEA:13065"/>
        <dbReference type="ChEBI" id="CHEBI:15377"/>
        <dbReference type="ChEBI" id="CHEBI:15378"/>
        <dbReference type="ChEBI" id="CHEBI:30616"/>
        <dbReference type="ChEBI" id="CHEBI:43474"/>
        <dbReference type="ChEBI" id="CHEBI:456216"/>
    </reaction>
</comment>
<evidence type="ECO:0000256" key="1">
    <source>
        <dbReference type="ARBA" id="ARBA00005417"/>
    </source>
</evidence>
<dbReference type="Proteomes" id="UP000288490">
    <property type="component" value="Unassembled WGS sequence"/>
</dbReference>
<dbReference type="Gene3D" id="3.40.50.300">
    <property type="entry name" value="P-loop containing nucleotide triphosphate hydrolases"/>
    <property type="match status" value="1"/>
</dbReference>
<dbReference type="Pfam" id="PF00005">
    <property type="entry name" value="ABC_tran"/>
    <property type="match status" value="1"/>
</dbReference>
<dbReference type="InterPro" id="IPR027417">
    <property type="entry name" value="P-loop_NTPase"/>
</dbReference>
<accession>A0A429ZPC1</accession>
<dbReference type="RefSeq" id="WP_125956291.1">
    <property type="nucleotide sequence ID" value="NZ_JAQEJV010000003.1"/>
</dbReference>
<dbReference type="InterPro" id="IPR003593">
    <property type="entry name" value="AAA+_ATPase"/>
</dbReference>
<dbReference type="GO" id="GO:0005524">
    <property type="term" value="F:ATP binding"/>
    <property type="evidence" value="ECO:0007669"/>
    <property type="project" value="UniProtKB-KW"/>
</dbReference>
<dbReference type="PANTHER" id="PTHR43166:SF30">
    <property type="entry name" value="METHIONINE IMPORT ATP-BINDING PROTEIN METN"/>
    <property type="match status" value="1"/>
</dbReference>
<keyword evidence="6" id="KW-1278">Translocase</keyword>
<protein>
    <submittedName>
        <fullName evidence="12">Methionine ABC transporter ATP-binding protein</fullName>
    </submittedName>
</protein>
<evidence type="ECO:0000256" key="7">
    <source>
        <dbReference type="ARBA" id="ARBA00022970"/>
    </source>
</evidence>
<keyword evidence="4" id="KW-0547">Nucleotide-binding</keyword>
<dbReference type="SUPFAM" id="SSF52540">
    <property type="entry name" value="P-loop containing nucleoside triphosphate hydrolases"/>
    <property type="match status" value="1"/>
</dbReference>
<reference evidence="12 13" key="1">
    <citation type="submission" date="2017-05" db="EMBL/GenBank/DDBJ databases">
        <title>Vagococcus spp. assemblies.</title>
        <authorList>
            <person name="Gulvik C.A."/>
        </authorList>
    </citation>
    <scope>NUCLEOTIDE SEQUENCE [LARGE SCALE GENOMIC DNA]</scope>
    <source>
        <strain evidence="12 13">SS1994</strain>
    </source>
</reference>
<evidence type="ECO:0000256" key="6">
    <source>
        <dbReference type="ARBA" id="ARBA00022967"/>
    </source>
</evidence>
<dbReference type="PROSITE" id="PS50893">
    <property type="entry name" value="ABC_TRANSPORTER_2"/>
    <property type="match status" value="1"/>
</dbReference>
<dbReference type="EMBL" id="NGJT01000003">
    <property type="protein sequence ID" value="RST95547.1"/>
    <property type="molecule type" value="Genomic_DNA"/>
</dbReference>
<keyword evidence="3" id="KW-1003">Cell membrane</keyword>
<keyword evidence="2" id="KW-0813">Transport</keyword>
<dbReference type="Gene3D" id="3.30.70.260">
    <property type="match status" value="1"/>
</dbReference>
<dbReference type="GO" id="GO:0016887">
    <property type="term" value="F:ATP hydrolysis activity"/>
    <property type="evidence" value="ECO:0007669"/>
    <property type="project" value="InterPro"/>
</dbReference>
<dbReference type="PROSITE" id="PS00211">
    <property type="entry name" value="ABC_TRANSPORTER_1"/>
    <property type="match status" value="1"/>
</dbReference>
<evidence type="ECO:0000256" key="5">
    <source>
        <dbReference type="ARBA" id="ARBA00022840"/>
    </source>
</evidence>
<keyword evidence="13" id="KW-1185">Reference proteome</keyword>
<dbReference type="GO" id="GO:0006865">
    <property type="term" value="P:amino acid transport"/>
    <property type="evidence" value="ECO:0007669"/>
    <property type="project" value="UniProtKB-KW"/>
</dbReference>
<dbReference type="InterPro" id="IPR003439">
    <property type="entry name" value="ABC_transporter-like_ATP-bd"/>
</dbReference>
<dbReference type="InterPro" id="IPR018449">
    <property type="entry name" value="NIL_domain"/>
</dbReference>
<dbReference type="InterPro" id="IPR050086">
    <property type="entry name" value="MetN_ABC_transporter-like"/>
</dbReference>
<dbReference type="Pfam" id="PF09383">
    <property type="entry name" value="NIL"/>
    <property type="match status" value="1"/>
</dbReference>
<comment type="function">
    <text evidence="10">Part of the ABC transporter FtsEX involved in cellular division. Has ATPase activity. Essential for cell division and viability.</text>
</comment>
<dbReference type="CDD" id="cd03258">
    <property type="entry name" value="ABC_MetN_methionine_transporter"/>
    <property type="match status" value="1"/>
</dbReference>
<dbReference type="SMART" id="SM00930">
    <property type="entry name" value="NIL"/>
    <property type="match status" value="1"/>
</dbReference>
<feature type="domain" description="ABC transporter" evidence="11">
    <location>
        <begin position="2"/>
        <end position="241"/>
    </location>
</feature>
<keyword evidence="8" id="KW-0472">Membrane</keyword>
<evidence type="ECO:0000313" key="12">
    <source>
        <dbReference type="EMBL" id="RST95547.1"/>
    </source>
</evidence>
<comment type="caution">
    <text evidence="12">The sequence shown here is derived from an EMBL/GenBank/DDBJ whole genome shotgun (WGS) entry which is preliminary data.</text>
</comment>
<dbReference type="SMART" id="SM00382">
    <property type="entry name" value="AAA"/>
    <property type="match status" value="1"/>
</dbReference>
<dbReference type="FunFam" id="3.40.50.300:FF:000056">
    <property type="entry name" value="Cell division ATP-binding protein FtsE"/>
    <property type="match status" value="1"/>
</dbReference>
<gene>
    <name evidence="12" type="ORF">CBF36_02365</name>
</gene>
<evidence type="ECO:0000256" key="3">
    <source>
        <dbReference type="ARBA" id="ARBA00022475"/>
    </source>
</evidence>
<evidence type="ECO:0000256" key="2">
    <source>
        <dbReference type="ARBA" id="ARBA00022448"/>
    </source>
</evidence>
<dbReference type="AlphaFoldDB" id="A0A429ZPC1"/>
<comment type="similarity">
    <text evidence="1">Belongs to the ABC transporter superfamily.</text>
</comment>
<evidence type="ECO:0000259" key="11">
    <source>
        <dbReference type="PROSITE" id="PS50893"/>
    </source>
</evidence>
<evidence type="ECO:0000256" key="8">
    <source>
        <dbReference type="ARBA" id="ARBA00023136"/>
    </source>
</evidence>
<dbReference type="InterPro" id="IPR045865">
    <property type="entry name" value="ACT-like_dom_sf"/>
</dbReference>
<evidence type="ECO:0000313" key="13">
    <source>
        <dbReference type="Proteomes" id="UP000288490"/>
    </source>
</evidence>
<dbReference type="GO" id="GO:0005886">
    <property type="term" value="C:plasma membrane"/>
    <property type="evidence" value="ECO:0007669"/>
    <property type="project" value="UniProtKB-ARBA"/>
</dbReference>
<evidence type="ECO:0000256" key="10">
    <source>
        <dbReference type="ARBA" id="ARBA00055994"/>
    </source>
</evidence>
<proteinExistence type="inferred from homology"/>
<evidence type="ECO:0000256" key="9">
    <source>
        <dbReference type="ARBA" id="ARBA00049360"/>
    </source>
</evidence>
<sequence length="359" mass="40039">MIELKDISVTFHQPDHEVHAVRDVNLTIEQGDIYGIVGFSGAGKSTLVRVINLLQRPTTGDVIIKGENITQLKGKELRHKRQSIGMIFQHFNLMASRTIFDNVDFSLKYSGKSKQERKEKVTELLNLVGLSDKHDAYPSQLSGGQKQRVAIARALANDPEILLCDEATSALDPKTTLQILSLLKELNKRLNLTIVLITHEMQVVKEICNKVAVMENGEIVEKGDSVTLFSQAEQELTQTFIRTASHIDQALETILSSQSFIDSSEDVWLIELSYIGSQTNEALISQLYSRFQVSANILYGNVEIIQDVPLGSLVVSLTGELDKRKEAIQYLISEGVNITIIQANETIDVEGVSHYARNY</sequence>
<keyword evidence="7" id="KW-0029">Amino-acid transport</keyword>